<accession>A0A645FJY4</accession>
<proteinExistence type="predicted"/>
<sequence>MLRRKLAELAQRGVADAALGRGDGAQESRVVVVVDPQAEPGAQILDFRAVKKARATRHLVGDAGLA</sequence>
<dbReference type="AlphaFoldDB" id="A0A645FJY4"/>
<protein>
    <submittedName>
        <fullName evidence="1">Uncharacterized protein</fullName>
    </submittedName>
</protein>
<comment type="caution">
    <text evidence="1">The sequence shown here is derived from an EMBL/GenBank/DDBJ whole genome shotgun (WGS) entry which is preliminary data.</text>
</comment>
<organism evidence="1">
    <name type="scientific">bioreactor metagenome</name>
    <dbReference type="NCBI Taxonomy" id="1076179"/>
    <lineage>
        <taxon>unclassified sequences</taxon>
        <taxon>metagenomes</taxon>
        <taxon>ecological metagenomes</taxon>
    </lineage>
</organism>
<name>A0A645FJY4_9ZZZZ</name>
<gene>
    <name evidence="1" type="ORF">SDC9_159851</name>
</gene>
<dbReference type="EMBL" id="VSSQ01058899">
    <property type="protein sequence ID" value="MPN12533.1"/>
    <property type="molecule type" value="Genomic_DNA"/>
</dbReference>
<evidence type="ECO:0000313" key="1">
    <source>
        <dbReference type="EMBL" id="MPN12533.1"/>
    </source>
</evidence>
<reference evidence="1" key="1">
    <citation type="submission" date="2019-08" db="EMBL/GenBank/DDBJ databases">
        <authorList>
            <person name="Kucharzyk K."/>
            <person name="Murdoch R.W."/>
            <person name="Higgins S."/>
            <person name="Loffler F."/>
        </authorList>
    </citation>
    <scope>NUCLEOTIDE SEQUENCE</scope>
</reference>